<evidence type="ECO:0000256" key="1">
    <source>
        <dbReference type="ARBA" id="ARBA00022737"/>
    </source>
</evidence>
<proteinExistence type="predicted"/>
<keyword evidence="1" id="KW-0677">Repeat</keyword>
<feature type="domain" description="Nephrocystin 3-like N-terminal" evidence="2">
    <location>
        <begin position="377"/>
        <end position="549"/>
    </location>
</feature>
<protein>
    <recommendedName>
        <fullName evidence="2">Nephrocystin 3-like N-terminal domain-containing protein</fullName>
    </recommendedName>
</protein>
<dbReference type="SUPFAM" id="SSF53167">
    <property type="entry name" value="Purine and uridine phosphorylases"/>
    <property type="match status" value="1"/>
</dbReference>
<dbReference type="EMBL" id="CDHN01000003">
    <property type="protein sequence ID" value="CEJ90691.1"/>
    <property type="molecule type" value="Genomic_DNA"/>
</dbReference>
<organism evidence="3 4">
    <name type="scientific">[Torrubiella] hemipterigena</name>
    <dbReference type="NCBI Taxonomy" id="1531966"/>
    <lineage>
        <taxon>Eukaryota</taxon>
        <taxon>Fungi</taxon>
        <taxon>Dikarya</taxon>
        <taxon>Ascomycota</taxon>
        <taxon>Pezizomycotina</taxon>
        <taxon>Sordariomycetes</taxon>
        <taxon>Hypocreomycetidae</taxon>
        <taxon>Hypocreales</taxon>
        <taxon>Clavicipitaceae</taxon>
        <taxon>Clavicipitaceae incertae sedis</taxon>
        <taxon>'Torrubiella' clade</taxon>
    </lineage>
</organism>
<evidence type="ECO:0000259" key="2">
    <source>
        <dbReference type="Pfam" id="PF24883"/>
    </source>
</evidence>
<dbReference type="InterPro" id="IPR002110">
    <property type="entry name" value="Ankyrin_rpt"/>
</dbReference>
<sequence>MAAGSGFIPPERPTSRNQFRVAILCALTIEADAVEALFDHIWDDLEENQRPLGKVAGDPNSYTLGVIGRHNVVLAHMPSMGVASAASVASSCKMSFPQIKLGAVVGVCGVVPGSDSRNRERVLGDVIISTGVIHYDAGRITDDGFKRRTNMQDNLGRLPADMRSLLHKLEGLRSRRELEAQMLGYLKTLQDIDELEASYPGKAHDVLFAPEYKHGQDQAASQDKQCHELGCNGTVVVRQRLLAEKEDPIPSVHFGIIASGSSVMKTAGVRDETAKRDSVIAFEMEGAGAWDSFPCVVIKGFCDYADSHKNKRWQLYAAAVAASCAKAFLWSWTPSDTEEEYFNARVADQRYLKLVVRHLSAQASDDKIRTKSRMYTDWLWNHDVFQEWNKSDGIRHNASDTWLTVKDKAFTGKSVLMKEVIISKLKDAHTITLYHFFHGGNTSGRSEIKFLRNILSQLLRQVQVKPWPEIREWGDMLESNEDVGLASVDMLMELIKGIISDNKESIVSEKDIRIFVDGVDECSDAQDHATDDDGGPLRVLQFLQSFVEHSASAGIDARVCISRRPFPEFSVQEPPTKTISLEDYTSVEVSKYVHARLAAIENNYERIKILGRLQDNWSDDFHWATFVTSEILKNQNNMEHAERIAAEVPSDHESLYAKAIYPLKASPHKNEALLKLLQLNLAAWRPLTVDELHQALAYSTTKLDFDVMSEWEDSTAGLPAGVGFEKYVQRESHGFLEITEGDPSPLTLTRSDSLETHLDGCSRVGFAHHSVEKFLRSDAGLARPHDKQYCLESECHQLLLTICLRILNRCTMEDDVDAGKGIQLRDYACEFWLRHAQRCRKLPADLEIPQFLVKNCRRAKTKRLLKEQVRFLSRSGALESLLFEWEDEEEEDDDNDNEPIMMAVLLATMGCTELLQRHLAGCKPCKKMLNPVSKDQEPSQQNIKSMEHYRAALQNAIMGSWTETALFLLEHYPLGDINTLFDDRTLLYHASYFACETDDPAESASRMKCVSFLLARGADAAVQSPFWWEYPLHIAIRNDSKSLMKILLQGATPAQAEAMFKARRTIGGRTALHFAIACDDNSARLETLEALLEFAPRNVGLLDIRDDDGHTVMELARDAGEDAKQLLEHLEDFRLDEEEEDD</sequence>
<dbReference type="GO" id="GO:0009116">
    <property type="term" value="P:nucleoside metabolic process"/>
    <property type="evidence" value="ECO:0007669"/>
    <property type="project" value="InterPro"/>
</dbReference>
<name>A0A0A1T0R1_9HYPO</name>
<dbReference type="SUPFAM" id="SSF48403">
    <property type="entry name" value="Ankyrin repeat"/>
    <property type="match status" value="1"/>
</dbReference>
<dbReference type="InterPro" id="IPR056884">
    <property type="entry name" value="NPHP3-like_N"/>
</dbReference>
<dbReference type="SMART" id="SM00248">
    <property type="entry name" value="ANK"/>
    <property type="match status" value="4"/>
</dbReference>
<dbReference type="Gene3D" id="3.40.50.1580">
    <property type="entry name" value="Nucleoside phosphorylase domain"/>
    <property type="match status" value="1"/>
</dbReference>
<reference evidence="3 4" key="1">
    <citation type="journal article" date="2015" name="Genome Announc.">
        <title>Draft Genome Sequence and Gene Annotation of the Entomopathogenic Fungus Verticillium hemipterigenum.</title>
        <authorList>
            <person name="Horn F."/>
            <person name="Habel A."/>
            <person name="Scharf D.H."/>
            <person name="Dworschak J."/>
            <person name="Brakhage A.A."/>
            <person name="Guthke R."/>
            <person name="Hertweck C."/>
            <person name="Linde J."/>
        </authorList>
    </citation>
    <scope>NUCLEOTIDE SEQUENCE [LARGE SCALE GENOMIC DNA]</scope>
</reference>
<dbReference type="OrthoDB" id="416222at2759"/>
<dbReference type="InterPro" id="IPR053137">
    <property type="entry name" value="NLR-like"/>
</dbReference>
<evidence type="ECO:0000313" key="3">
    <source>
        <dbReference type="EMBL" id="CEJ90691.1"/>
    </source>
</evidence>
<dbReference type="AlphaFoldDB" id="A0A0A1T0R1"/>
<dbReference type="Pfam" id="PF24883">
    <property type="entry name" value="NPHP3_N"/>
    <property type="match status" value="1"/>
</dbReference>
<gene>
    <name evidence="3" type="ORF">VHEMI06456</name>
</gene>
<dbReference type="Gene3D" id="1.25.40.20">
    <property type="entry name" value="Ankyrin repeat-containing domain"/>
    <property type="match status" value="1"/>
</dbReference>
<dbReference type="InterPro" id="IPR036770">
    <property type="entry name" value="Ankyrin_rpt-contain_sf"/>
</dbReference>
<dbReference type="Proteomes" id="UP000039046">
    <property type="component" value="Unassembled WGS sequence"/>
</dbReference>
<dbReference type="PANTHER" id="PTHR46082:SF6">
    <property type="entry name" value="AAA+ ATPASE DOMAIN-CONTAINING PROTEIN-RELATED"/>
    <property type="match status" value="1"/>
</dbReference>
<dbReference type="GO" id="GO:0003824">
    <property type="term" value="F:catalytic activity"/>
    <property type="evidence" value="ECO:0007669"/>
    <property type="project" value="InterPro"/>
</dbReference>
<dbReference type="InterPro" id="IPR035994">
    <property type="entry name" value="Nucleoside_phosphorylase_sf"/>
</dbReference>
<keyword evidence="4" id="KW-1185">Reference proteome</keyword>
<evidence type="ECO:0000313" key="4">
    <source>
        <dbReference type="Proteomes" id="UP000039046"/>
    </source>
</evidence>
<accession>A0A0A1T0R1</accession>
<dbReference type="Pfam" id="PF12796">
    <property type="entry name" value="Ank_2"/>
    <property type="match status" value="1"/>
</dbReference>
<dbReference type="HOGENOM" id="CLU_277592_0_0_1"/>
<dbReference type="PANTHER" id="PTHR46082">
    <property type="entry name" value="ATP/GTP-BINDING PROTEIN-RELATED"/>
    <property type="match status" value="1"/>
</dbReference>